<dbReference type="EMBL" id="AXUN02000035">
    <property type="protein sequence ID" value="ETA82218.1"/>
    <property type="molecule type" value="Genomic_DNA"/>
</dbReference>
<dbReference type="PANTHER" id="PTHR30570">
    <property type="entry name" value="PERIPLASMIC PHOSPHATE BINDING COMPONENT OF PHOSPHATE ABC TRANSPORTER"/>
    <property type="match status" value="1"/>
</dbReference>
<keyword evidence="8" id="KW-0449">Lipoprotein</keyword>
<dbReference type="Proteomes" id="UP000017747">
    <property type="component" value="Unassembled WGS sequence"/>
</dbReference>
<evidence type="ECO:0000256" key="2">
    <source>
        <dbReference type="ARBA" id="ARBA00004193"/>
    </source>
</evidence>
<keyword evidence="6" id="KW-0732">Signal</keyword>
<feature type="domain" description="PBP" evidence="10">
    <location>
        <begin position="64"/>
        <end position="303"/>
    </location>
</feature>
<dbReference type="InterPro" id="IPR050811">
    <property type="entry name" value="Phosphate_ABC_transporter"/>
</dbReference>
<protein>
    <submittedName>
        <fullName evidence="11">Phosphate-binding protein</fullName>
    </submittedName>
</protein>
<dbReference type="PANTHER" id="PTHR30570:SF1">
    <property type="entry name" value="PHOSPHATE-BINDING PROTEIN PSTS"/>
    <property type="match status" value="1"/>
</dbReference>
<feature type="region of interest" description="Disordered" evidence="9">
    <location>
        <begin position="32"/>
        <end position="55"/>
    </location>
</feature>
<comment type="function">
    <text evidence="1">Part of the ABC transporter complex PstSACB involved in phosphate import.</text>
</comment>
<comment type="caution">
    <text evidence="11">The sequence shown here is derived from an EMBL/GenBank/DDBJ whole genome shotgun (WGS) entry which is preliminary data.</text>
</comment>
<dbReference type="RefSeq" id="WP_023385752.1">
    <property type="nucleotide sequence ID" value="NZ_AXUN02000035.1"/>
</dbReference>
<dbReference type="STRING" id="994573.T472_0202445"/>
<dbReference type="PROSITE" id="PS51257">
    <property type="entry name" value="PROKAR_LIPOPROTEIN"/>
    <property type="match status" value="1"/>
</dbReference>
<accession>V7I8N5</accession>
<evidence type="ECO:0000259" key="10">
    <source>
        <dbReference type="Pfam" id="PF12849"/>
    </source>
</evidence>
<dbReference type="AlphaFoldDB" id="V7I8N5"/>
<gene>
    <name evidence="11" type="ORF">T472_0202445</name>
</gene>
<comment type="similarity">
    <text evidence="3">Belongs to the PstS family.</text>
</comment>
<feature type="compositionally biased region" description="Low complexity" evidence="9">
    <location>
        <begin position="32"/>
        <end position="51"/>
    </location>
</feature>
<keyword evidence="5" id="KW-0813">Transport</keyword>
<dbReference type="eggNOG" id="COG0226">
    <property type="taxonomic scope" value="Bacteria"/>
</dbReference>
<proteinExistence type="inferred from homology"/>
<evidence type="ECO:0000256" key="9">
    <source>
        <dbReference type="SAM" id="MobiDB-lite"/>
    </source>
</evidence>
<evidence type="ECO:0000256" key="5">
    <source>
        <dbReference type="ARBA" id="ARBA00022592"/>
    </source>
</evidence>
<reference evidence="11 12" key="1">
    <citation type="journal article" date="2014" name="Genome Announc.">
        <title>Genome Sequence of Youngiibacter fragilis, the Type Strain of the Genus Youngiibacter.</title>
        <authorList>
            <person name="Wawrik C.B."/>
            <person name="Callaghan A.V."/>
            <person name="Stamps B.W."/>
            <person name="Wawrik B."/>
        </authorList>
    </citation>
    <scope>NUCLEOTIDE SEQUENCE [LARGE SCALE GENOMIC DNA]</scope>
    <source>
        <strain evidence="11 12">232.1</strain>
    </source>
</reference>
<evidence type="ECO:0000256" key="3">
    <source>
        <dbReference type="ARBA" id="ARBA00008725"/>
    </source>
</evidence>
<keyword evidence="12" id="KW-1185">Reference proteome</keyword>
<dbReference type="Pfam" id="PF12849">
    <property type="entry name" value="PBP_like_2"/>
    <property type="match status" value="1"/>
</dbReference>
<evidence type="ECO:0000313" key="11">
    <source>
        <dbReference type="EMBL" id="ETA82218.1"/>
    </source>
</evidence>
<dbReference type="OrthoDB" id="9790048at2"/>
<dbReference type="InterPro" id="IPR024370">
    <property type="entry name" value="PBP_domain"/>
</dbReference>
<dbReference type="SUPFAM" id="SSF53850">
    <property type="entry name" value="Periplasmic binding protein-like II"/>
    <property type="match status" value="1"/>
</dbReference>
<comment type="subcellular location">
    <subcellularLocation>
        <location evidence="2">Cell membrane</location>
        <topology evidence="2">Lipid-anchor</topology>
    </subcellularLocation>
</comment>
<organism evidence="11 12">
    <name type="scientific">Youngiibacter fragilis 232.1</name>
    <dbReference type="NCBI Taxonomy" id="994573"/>
    <lineage>
        <taxon>Bacteria</taxon>
        <taxon>Bacillati</taxon>
        <taxon>Bacillota</taxon>
        <taxon>Clostridia</taxon>
        <taxon>Eubacteriales</taxon>
        <taxon>Clostridiaceae</taxon>
        <taxon>Youngiibacter</taxon>
    </lineage>
</organism>
<dbReference type="PATRIC" id="fig|994573.3.peg.458"/>
<evidence type="ECO:0000256" key="1">
    <source>
        <dbReference type="ARBA" id="ARBA00002841"/>
    </source>
</evidence>
<sequence>MEININKGTMIAAAAAAIIMLTACTGKEPLVPTAASEPSATTSPTSTAAPTVKKPDFTMDTYPRVDGSTATIPLSQGFASELLGLSEAESKAFIKHNTTHNAYVNLMDGKADIIFVTEPSVEELTMAKDKGIELEVVPVVKEAFVFLINVDNPVDVLTQKQIQDIYQGKIVNWKDIGGPDKEIIAYQRPDNSGSQTLMLSQVMKGLEIAKAPVELKPADMSGLIEVIAAYDNSDKAIGYSVYYYANSMYSKDTIKFVKVDGVEPDNKNISSDAYPYTSAYYAVLKKTEAKDSGARDLLEWILSGDGQKVSEDSGYVPLR</sequence>
<evidence type="ECO:0000256" key="6">
    <source>
        <dbReference type="ARBA" id="ARBA00022729"/>
    </source>
</evidence>
<evidence type="ECO:0000256" key="4">
    <source>
        <dbReference type="ARBA" id="ARBA00011529"/>
    </source>
</evidence>
<comment type="subunit">
    <text evidence="4">The complex is composed of two ATP-binding proteins (PstB), two transmembrane proteins (PstC and PstA) and a solute-binding protein (PstS).</text>
</comment>
<dbReference type="GO" id="GO:0006817">
    <property type="term" value="P:phosphate ion transport"/>
    <property type="evidence" value="ECO:0007669"/>
    <property type="project" value="UniProtKB-KW"/>
</dbReference>
<evidence type="ECO:0000313" key="12">
    <source>
        <dbReference type="Proteomes" id="UP000017747"/>
    </source>
</evidence>
<keyword evidence="5" id="KW-0592">Phosphate transport</keyword>
<evidence type="ECO:0000256" key="8">
    <source>
        <dbReference type="ARBA" id="ARBA00023288"/>
    </source>
</evidence>
<evidence type="ECO:0000256" key="7">
    <source>
        <dbReference type="ARBA" id="ARBA00023139"/>
    </source>
</evidence>
<dbReference type="GO" id="GO:0005886">
    <property type="term" value="C:plasma membrane"/>
    <property type="evidence" value="ECO:0007669"/>
    <property type="project" value="UniProtKB-SubCell"/>
</dbReference>
<name>V7I8N5_9CLOT</name>
<dbReference type="Gene3D" id="3.40.190.10">
    <property type="entry name" value="Periplasmic binding protein-like II"/>
    <property type="match status" value="2"/>
</dbReference>
<keyword evidence="7" id="KW-0564">Palmitate</keyword>